<keyword evidence="5" id="KW-0999">Mitochondrion inner membrane</keyword>
<dbReference type="InterPro" id="IPR010233">
    <property type="entry name" value="UbiG_MeTrfase"/>
</dbReference>
<dbReference type="Pfam" id="PF13489">
    <property type="entry name" value="Methyltransf_23"/>
    <property type="match status" value="1"/>
</dbReference>
<comment type="catalytic activity">
    <reaction evidence="5">
        <text>a 3-demethylubiquinone + S-adenosyl-L-methionine = a ubiquinone + S-adenosyl-L-homocysteine</text>
        <dbReference type="Rhea" id="RHEA:81215"/>
        <dbReference type="Rhea" id="RHEA-COMP:9565"/>
        <dbReference type="Rhea" id="RHEA-COMP:19654"/>
        <dbReference type="ChEBI" id="CHEBI:16389"/>
        <dbReference type="ChEBI" id="CHEBI:57856"/>
        <dbReference type="ChEBI" id="CHEBI:59789"/>
        <dbReference type="ChEBI" id="CHEBI:231825"/>
    </reaction>
</comment>
<gene>
    <name evidence="6" type="primary">TBLA0B02330</name>
    <name evidence="5" type="synonym">COQ3</name>
    <name evidence="6" type="ORF">TBLA_0B02330</name>
</gene>
<evidence type="ECO:0000256" key="4">
    <source>
        <dbReference type="ARBA" id="ARBA00022691"/>
    </source>
</evidence>
<dbReference type="RefSeq" id="XP_004178594.1">
    <property type="nucleotide sequence ID" value="XM_004178546.1"/>
</dbReference>
<feature type="binding site" evidence="5">
    <location>
        <position position="188"/>
    </location>
    <ligand>
        <name>S-adenosyl-L-methionine</name>
        <dbReference type="ChEBI" id="CHEBI:59789"/>
    </ligand>
</feature>
<keyword evidence="5" id="KW-0479">Metal-binding</keyword>
<comment type="function">
    <text evidence="5">O-methyltransferase required for two non-consecutive steps during ubiquinone biosynthesis. Catalyzes the 2 O-methylation of 3,4-dihydroxy-5-(all-trans-polyprenyl)benzoic acid into 4-hydroxy-3-methoxy-5-(all-trans-polyprenyl)benzoic acid. Also catalyzes the last step of ubiquinone biosynthesis by mediating methylation of 3-demethylubiquinone into ubiquinone. Also able to mediate the methylation of 3-demethylubiquinol into ubiquinol.</text>
</comment>
<dbReference type="GO" id="GO:0032259">
    <property type="term" value="P:methylation"/>
    <property type="evidence" value="ECO:0007669"/>
    <property type="project" value="UniProtKB-KW"/>
</dbReference>
<comment type="subunit">
    <text evidence="5">Component of a multi-subunit COQ enzyme complex, composed of at least COQ3, COQ4, COQ5, COQ6, COQ7 and COQ9.</text>
</comment>
<keyword evidence="5" id="KW-0496">Mitochondrion</keyword>
<dbReference type="InterPro" id="IPR029063">
    <property type="entry name" value="SAM-dependent_MTases_sf"/>
</dbReference>
<dbReference type="NCBIfam" id="TIGR01983">
    <property type="entry name" value="UbiG"/>
    <property type="match status" value="1"/>
</dbReference>
<evidence type="ECO:0000313" key="7">
    <source>
        <dbReference type="Proteomes" id="UP000002866"/>
    </source>
</evidence>
<dbReference type="UniPathway" id="UPA00232"/>
<dbReference type="GO" id="GO:0120537">
    <property type="term" value="F:3-demethylubiquinone 3-O-methyltransferase activity"/>
    <property type="evidence" value="ECO:0007669"/>
    <property type="project" value="RHEA"/>
</dbReference>
<dbReference type="InParanoid" id="I2GY73"/>
<sequence length="304" mass="35032">MNRMQCLKSIKVRRSPWILTRFKSTDASASEVEHFRNLAPTWWDTHGNQRILHLMNLARLDFIQRNIRNTIKIENSDIYVPGFNYKKFLPKDISTAVQEEFDNEIEKILISRKLKVLDVGCGGGILAESMGRLPYVQHVTGVDLTKDCIEVAKLHAKKDPALKGKLTYELKAVEDVEPNEGYDIVTCFEMLEHVDSPSSILSHSWRKLKPNGILFISTINKDLISWFTTIFMGEYVLKIVPVGTHHLNKYVNSKDIIKWFQSTVPNKYQVMDVKGTMYLPFKAWVEHNCSDVGNYFLAIKKLPK</sequence>
<reference evidence="6 7" key="1">
    <citation type="journal article" date="2011" name="Proc. Natl. Acad. Sci. U.S.A.">
        <title>Evolutionary erosion of yeast sex chromosomes by mating-type switching accidents.</title>
        <authorList>
            <person name="Gordon J.L."/>
            <person name="Armisen D."/>
            <person name="Proux-Wera E."/>
            <person name="Oheigeartaigh S.S."/>
            <person name="Byrne K.P."/>
            <person name="Wolfe K.H."/>
        </authorList>
    </citation>
    <scope>NUCLEOTIDE SEQUENCE [LARGE SCALE GENOMIC DNA]</scope>
    <source>
        <strain evidence="7">ATCC 34711 / CBS 6284 / DSM 70876 / NBRC 10599 / NRRL Y-10934 / UCD 77-7</strain>
    </source>
</reference>
<dbReference type="GeneID" id="14494266"/>
<dbReference type="EC" id="2.1.1.64" evidence="5"/>
<evidence type="ECO:0000256" key="2">
    <source>
        <dbReference type="ARBA" id="ARBA00022679"/>
    </source>
</evidence>
<dbReference type="AlphaFoldDB" id="I2GY73"/>
<dbReference type="OMA" id="LASRWWD"/>
<evidence type="ECO:0000256" key="3">
    <source>
        <dbReference type="ARBA" id="ARBA00022688"/>
    </source>
</evidence>
<dbReference type="Proteomes" id="UP000002866">
    <property type="component" value="Chromosome 2"/>
</dbReference>
<keyword evidence="2 5" id="KW-0808">Transferase</keyword>
<feature type="binding site" evidence="5">
    <location>
        <position position="120"/>
    </location>
    <ligand>
        <name>S-adenosyl-L-methionine</name>
        <dbReference type="ChEBI" id="CHEBI:59789"/>
    </ligand>
</feature>
<keyword evidence="3 5" id="KW-0831">Ubiquinone biosynthesis</keyword>
<feature type="binding site" evidence="5">
    <location>
        <position position="189"/>
    </location>
    <ligand>
        <name>Mg(2+)</name>
        <dbReference type="ChEBI" id="CHEBI:18420"/>
    </ligand>
</feature>
<protein>
    <recommendedName>
        <fullName evidence="5">Ubiquinone biosynthesis O-methyltransferase, mitochondrial</fullName>
    </recommendedName>
    <alternativeName>
        <fullName evidence="5">3,4-dihydroxy-5-hexaprenylbenzoate methyltransferase</fullName>
    </alternativeName>
    <alternativeName>
        <fullName evidence="5">3-demethylubiquinol 3-O-methyltransferase</fullName>
    </alternativeName>
    <alternativeName>
        <fullName evidence="5">3-demethylubiquinone 3-O-methyltransferase</fullName>
    </alternativeName>
    <alternativeName>
        <fullName evidence="5">3-demethylubiquinone-6 3-O-methyltransferase</fullName>
    </alternativeName>
    <alternativeName>
        <fullName evidence="5">Hexaprenyldihydroxybenzoate methyltransferase</fullName>
    </alternativeName>
    <alternativeName>
        <fullName evidence="5">Polyprenyldihydroxybenzoate methyltransferase</fullName>
        <shortName evidence="5">DHHB methyltransferase</shortName>
        <shortName evidence="5">DHHB-MT</shortName>
        <shortName evidence="5">DHHB-MTase</shortName>
        <ecNumber evidence="5">2.1.1.-</ecNumber>
        <ecNumber evidence="5">2.1.1.114</ecNumber>
        <ecNumber evidence="5">2.1.1.64</ecNumber>
    </alternativeName>
</protein>
<keyword evidence="4 5" id="KW-0949">S-adenosyl-L-methionine</keyword>
<evidence type="ECO:0000256" key="5">
    <source>
        <dbReference type="HAMAP-Rule" id="MF_03190"/>
    </source>
</evidence>
<dbReference type="GO" id="GO:0010420">
    <property type="term" value="F:polyprenyldihydroxybenzoate methyltransferase activity"/>
    <property type="evidence" value="ECO:0007669"/>
    <property type="project" value="UniProtKB-UniRule"/>
</dbReference>
<comment type="catalytic activity">
    <reaction evidence="5">
        <text>a 3,4-dihydroxy-5-(all-trans-polyprenyl)benzoate + S-adenosyl-L-methionine = a 4-hydroxy-3-methoxy-5-(all-trans-polyprenyl)benzoate + S-adenosyl-L-homocysteine + H(+)</text>
        <dbReference type="Rhea" id="RHEA:44452"/>
        <dbReference type="Rhea" id="RHEA-COMP:10930"/>
        <dbReference type="Rhea" id="RHEA-COMP:10931"/>
        <dbReference type="ChEBI" id="CHEBI:15378"/>
        <dbReference type="ChEBI" id="CHEBI:57856"/>
        <dbReference type="ChEBI" id="CHEBI:59789"/>
        <dbReference type="ChEBI" id="CHEBI:64694"/>
        <dbReference type="ChEBI" id="CHEBI:84443"/>
        <dbReference type="EC" id="2.1.1.114"/>
    </reaction>
</comment>
<accession>I2GY73</accession>
<dbReference type="OrthoDB" id="3265906at2759"/>
<dbReference type="CDD" id="cd02440">
    <property type="entry name" value="AdoMet_MTases"/>
    <property type="match status" value="1"/>
</dbReference>
<feature type="binding site" evidence="5">
    <location>
        <position position="193"/>
    </location>
    <ligand>
        <name>Mg(2+)</name>
        <dbReference type="ChEBI" id="CHEBI:18420"/>
    </ligand>
</feature>
<dbReference type="EC" id="2.1.1.114" evidence="5"/>
<dbReference type="EC" id="2.1.1.-" evidence="5"/>
<name>I2GY73_HENB6</name>
<keyword evidence="1 5" id="KW-0489">Methyltransferase</keyword>
<dbReference type="PANTHER" id="PTHR43464">
    <property type="entry name" value="METHYLTRANSFERASE"/>
    <property type="match status" value="1"/>
</dbReference>
<dbReference type="SUPFAM" id="SSF53335">
    <property type="entry name" value="S-adenosyl-L-methionine-dependent methyltransferases"/>
    <property type="match status" value="1"/>
</dbReference>
<dbReference type="GO" id="GO:0046872">
    <property type="term" value="F:metal ion binding"/>
    <property type="evidence" value="ECO:0007669"/>
    <property type="project" value="UniProtKB-KW"/>
</dbReference>
<comment type="pathway">
    <text evidence="5">Cofactor biosynthesis; ubiquinone biosynthesis.</text>
</comment>
<feature type="binding site" evidence="5">
    <location>
        <position position="143"/>
    </location>
    <ligand>
        <name>S-adenosyl-L-methionine</name>
        <dbReference type="ChEBI" id="CHEBI:59789"/>
    </ligand>
</feature>
<comment type="subcellular location">
    <subcellularLocation>
        <location evidence="5">Mitochondrion inner membrane</location>
        <topology evidence="5">Peripheral membrane protein</topology>
        <orientation evidence="5">Matrix side</orientation>
    </subcellularLocation>
</comment>
<keyword evidence="7" id="KW-1185">Reference proteome</keyword>
<keyword evidence="5" id="KW-0472">Membrane</keyword>
<feature type="binding site" evidence="5">
    <location>
        <position position="192"/>
    </location>
    <ligand>
        <name>Mg(2+)</name>
        <dbReference type="ChEBI" id="CHEBI:18420"/>
    </ligand>
</feature>
<evidence type="ECO:0000256" key="1">
    <source>
        <dbReference type="ARBA" id="ARBA00022603"/>
    </source>
</evidence>
<dbReference type="PANTHER" id="PTHR43464:SF19">
    <property type="entry name" value="UBIQUINONE BIOSYNTHESIS O-METHYLTRANSFERASE, MITOCHONDRIAL"/>
    <property type="match status" value="1"/>
</dbReference>
<dbReference type="HAMAP" id="MF_00472">
    <property type="entry name" value="UbiG"/>
    <property type="match status" value="1"/>
</dbReference>
<evidence type="ECO:0000313" key="6">
    <source>
        <dbReference type="EMBL" id="CCH59075.1"/>
    </source>
</evidence>
<dbReference type="GO" id="GO:0061542">
    <property type="term" value="F:3-demethylubiquinol 3-O-methyltransferase activity"/>
    <property type="evidence" value="ECO:0007669"/>
    <property type="project" value="UniProtKB-UniRule"/>
</dbReference>
<keyword evidence="5" id="KW-0460">Magnesium</keyword>
<organism evidence="6 7">
    <name type="scientific">Henningerozyma blattae (strain ATCC 34711 / CBS 6284 / DSM 70876 / NBRC 10599 / NRRL Y-10934 / UCD 77-7)</name>
    <name type="common">Yeast</name>
    <name type="synonym">Tetrapisispora blattae</name>
    <dbReference type="NCBI Taxonomy" id="1071380"/>
    <lineage>
        <taxon>Eukaryota</taxon>
        <taxon>Fungi</taxon>
        <taxon>Dikarya</taxon>
        <taxon>Ascomycota</taxon>
        <taxon>Saccharomycotina</taxon>
        <taxon>Saccharomycetes</taxon>
        <taxon>Saccharomycetales</taxon>
        <taxon>Saccharomycetaceae</taxon>
        <taxon>Henningerozyma</taxon>
    </lineage>
</organism>
<dbReference type="KEGG" id="tbl:TBLA_0B02330"/>
<feature type="binding site" evidence="5">
    <location>
        <position position="59"/>
    </location>
    <ligand>
        <name>S-adenosyl-L-methionine</name>
        <dbReference type="ChEBI" id="CHEBI:59789"/>
    </ligand>
</feature>
<comment type="catalytic activity">
    <reaction evidence="5">
        <text>a 3-demethylubiquinol + S-adenosyl-L-methionine = a ubiquinol + S-adenosyl-L-homocysteine + H(+)</text>
        <dbReference type="Rhea" id="RHEA:44380"/>
        <dbReference type="Rhea" id="RHEA-COMP:9566"/>
        <dbReference type="Rhea" id="RHEA-COMP:10914"/>
        <dbReference type="ChEBI" id="CHEBI:15378"/>
        <dbReference type="ChEBI" id="CHEBI:17976"/>
        <dbReference type="ChEBI" id="CHEBI:57856"/>
        <dbReference type="ChEBI" id="CHEBI:59789"/>
        <dbReference type="ChEBI" id="CHEBI:84422"/>
        <dbReference type="EC" id="2.1.1.64"/>
    </reaction>
</comment>
<comment type="similarity">
    <text evidence="5">Belongs to the class I-like SAM-binding methyltransferase superfamily. UbiG/COQ3 family.</text>
</comment>
<dbReference type="HOGENOM" id="CLU_042432_3_0_1"/>
<dbReference type="Gene3D" id="3.40.50.150">
    <property type="entry name" value="Vaccinia Virus protein VP39"/>
    <property type="match status" value="1"/>
</dbReference>
<comment type="cofactor">
    <cofactor evidence="5">
        <name>Mg(2+)</name>
        <dbReference type="ChEBI" id="CHEBI:18420"/>
    </cofactor>
</comment>
<dbReference type="eggNOG" id="KOG1270">
    <property type="taxonomic scope" value="Eukaryota"/>
</dbReference>
<dbReference type="GO" id="GO:0031314">
    <property type="term" value="C:extrinsic component of mitochondrial inner membrane"/>
    <property type="evidence" value="ECO:0007669"/>
    <property type="project" value="UniProtKB-UniRule"/>
</dbReference>
<dbReference type="FunCoup" id="I2GY73">
    <property type="interactions" value="345"/>
</dbReference>
<dbReference type="EMBL" id="HE806317">
    <property type="protein sequence ID" value="CCH59075.1"/>
    <property type="molecule type" value="Genomic_DNA"/>
</dbReference>
<dbReference type="STRING" id="1071380.I2GY73"/>
<proteinExistence type="inferred from homology"/>